<dbReference type="InterPro" id="IPR050266">
    <property type="entry name" value="AB_hydrolase_sf"/>
</dbReference>
<reference evidence="3" key="1">
    <citation type="submission" date="2022-07" db="EMBL/GenBank/DDBJ databases">
        <title>Alkalimarinus sp. nov., isolated from gut of a Alitta virens.</title>
        <authorList>
            <person name="Yang A.I."/>
            <person name="Shin N.-R."/>
        </authorList>
    </citation>
    <scope>NUCLEOTIDE SEQUENCE</scope>
    <source>
        <strain evidence="3">FA028</strain>
    </source>
</reference>
<evidence type="ECO:0000259" key="2">
    <source>
        <dbReference type="Pfam" id="PF00561"/>
    </source>
</evidence>
<dbReference type="PANTHER" id="PTHR43798">
    <property type="entry name" value="MONOACYLGLYCEROL LIPASE"/>
    <property type="match status" value="1"/>
</dbReference>
<dbReference type="GO" id="GO:0016020">
    <property type="term" value="C:membrane"/>
    <property type="evidence" value="ECO:0007669"/>
    <property type="project" value="TreeGrafter"/>
</dbReference>
<accession>A0A9E8HIX6</accession>
<dbReference type="SUPFAM" id="SSF53474">
    <property type="entry name" value="alpha/beta-Hydrolases"/>
    <property type="match status" value="1"/>
</dbReference>
<evidence type="ECO:0000256" key="1">
    <source>
        <dbReference type="ARBA" id="ARBA00022801"/>
    </source>
</evidence>
<organism evidence="3 4">
    <name type="scientific">Alkalimarinus sediminis</name>
    <dbReference type="NCBI Taxonomy" id="1632866"/>
    <lineage>
        <taxon>Bacteria</taxon>
        <taxon>Pseudomonadati</taxon>
        <taxon>Pseudomonadota</taxon>
        <taxon>Gammaproteobacteria</taxon>
        <taxon>Alteromonadales</taxon>
        <taxon>Alteromonadaceae</taxon>
        <taxon>Alkalimarinus</taxon>
    </lineage>
</organism>
<dbReference type="Gene3D" id="3.40.50.1820">
    <property type="entry name" value="alpha/beta hydrolase"/>
    <property type="match status" value="1"/>
</dbReference>
<dbReference type="Proteomes" id="UP001164472">
    <property type="component" value="Chromosome"/>
</dbReference>
<feature type="domain" description="AB hydrolase-1" evidence="2">
    <location>
        <begin position="22"/>
        <end position="287"/>
    </location>
</feature>
<dbReference type="GO" id="GO:0016787">
    <property type="term" value="F:hydrolase activity"/>
    <property type="evidence" value="ECO:0007669"/>
    <property type="project" value="UniProtKB-KW"/>
</dbReference>
<evidence type="ECO:0000313" key="3">
    <source>
        <dbReference type="EMBL" id="UZW75523.1"/>
    </source>
</evidence>
<dbReference type="InterPro" id="IPR029058">
    <property type="entry name" value="AB_hydrolase_fold"/>
</dbReference>
<dbReference type="InterPro" id="IPR000073">
    <property type="entry name" value="AB_hydrolase_1"/>
</dbReference>
<sequence length="303" mass="35121">MAYIPLRDGEQLYIRCIGRGQPVVLLHGFGSQSSHWIPNILPLIHRYKFILPDLRGFGHSHHLPMSNADVFGHYAEDIEDLFNHFQLDNAILGGISTGAYACLAFNQIGGFERVSRYLNIEHSAQSRNSDDWSHGLFGSRQDEIFSHFRELLKDIEHLAPDISYWSLPEHTRLKMRDTVIALISRATNRPMTRSFIRFAGRYFERPLTKTLIKVEHWQAYLRIMEAFMAGKDTRAHLANIQIPTTLMIGEQSRYFPLSGQLDVCRYVPHAKVIRFKKSGHIPILDEPIKFQREFMRFLRGNDT</sequence>
<dbReference type="AlphaFoldDB" id="A0A9E8HIX6"/>
<gene>
    <name evidence="3" type="ORF">NNL22_02695</name>
</gene>
<dbReference type="RefSeq" id="WP_251810653.1">
    <property type="nucleotide sequence ID" value="NZ_CP101527.1"/>
</dbReference>
<evidence type="ECO:0000313" key="4">
    <source>
        <dbReference type="Proteomes" id="UP001164472"/>
    </source>
</evidence>
<dbReference type="KEGG" id="asem:NNL22_02695"/>
<keyword evidence="1 3" id="KW-0378">Hydrolase</keyword>
<keyword evidence="4" id="KW-1185">Reference proteome</keyword>
<protein>
    <submittedName>
        <fullName evidence="3">Alpha/beta hydrolase</fullName>
    </submittedName>
</protein>
<dbReference type="PANTHER" id="PTHR43798:SF31">
    <property type="entry name" value="AB HYDROLASE SUPERFAMILY PROTEIN YCLE"/>
    <property type="match status" value="1"/>
</dbReference>
<name>A0A9E8HIX6_9ALTE</name>
<dbReference type="EMBL" id="CP101527">
    <property type="protein sequence ID" value="UZW75523.1"/>
    <property type="molecule type" value="Genomic_DNA"/>
</dbReference>
<dbReference type="Pfam" id="PF00561">
    <property type="entry name" value="Abhydrolase_1"/>
    <property type="match status" value="1"/>
</dbReference>
<proteinExistence type="predicted"/>